<sequence length="81" mass="9111">MGNTKHIDALVLLLILLLGYYAVHAQRRGMDELDGHHKPIIPSGICYEQKHPCIGPCWCCLGDDYKCYSTQDECKGNCTEI</sequence>
<evidence type="ECO:0000313" key="5">
    <source>
        <dbReference type="EMBL" id="KAG2641156.1"/>
    </source>
</evidence>
<accession>A0A8T0W5I7</accession>
<keyword evidence="6" id="KW-1185">Reference proteome</keyword>
<dbReference type="EMBL" id="CM029039">
    <property type="protein sequence ID" value="KAG2641156.1"/>
    <property type="molecule type" value="Genomic_DNA"/>
</dbReference>
<feature type="signal peptide" evidence="3">
    <location>
        <begin position="1"/>
        <end position="25"/>
    </location>
</feature>
<keyword evidence="2" id="KW-1015">Disulfide bond</keyword>
<evidence type="ECO:0000256" key="3">
    <source>
        <dbReference type="SAM" id="SignalP"/>
    </source>
</evidence>
<name>A0A8T0W5I7_PANVG</name>
<evidence type="ECO:0000259" key="4">
    <source>
        <dbReference type="Pfam" id="PF24153"/>
    </source>
</evidence>
<evidence type="ECO:0000256" key="2">
    <source>
        <dbReference type="ARBA" id="ARBA00023157"/>
    </source>
</evidence>
<keyword evidence="3" id="KW-0732">Signal</keyword>
<organism evidence="5 6">
    <name type="scientific">Panicum virgatum</name>
    <name type="common">Blackwell switchgrass</name>
    <dbReference type="NCBI Taxonomy" id="38727"/>
    <lineage>
        <taxon>Eukaryota</taxon>
        <taxon>Viridiplantae</taxon>
        <taxon>Streptophyta</taxon>
        <taxon>Embryophyta</taxon>
        <taxon>Tracheophyta</taxon>
        <taxon>Spermatophyta</taxon>
        <taxon>Magnoliopsida</taxon>
        <taxon>Liliopsida</taxon>
        <taxon>Poales</taxon>
        <taxon>Poaceae</taxon>
        <taxon>PACMAD clade</taxon>
        <taxon>Panicoideae</taxon>
        <taxon>Panicodae</taxon>
        <taxon>Paniceae</taxon>
        <taxon>Panicinae</taxon>
        <taxon>Panicum</taxon>
        <taxon>Panicum sect. Hiantes</taxon>
    </lineage>
</organism>
<comment type="similarity">
    <text evidence="1">Belongs to the MEG family.</text>
</comment>
<gene>
    <name evidence="5" type="ORF">PVAP13_2KG164916</name>
</gene>
<dbReference type="InterPro" id="IPR056205">
    <property type="entry name" value="Meg"/>
</dbReference>
<proteinExistence type="inferred from homology"/>
<dbReference type="Proteomes" id="UP000823388">
    <property type="component" value="Chromosome 2K"/>
</dbReference>
<reference evidence="5" key="1">
    <citation type="submission" date="2020-05" db="EMBL/GenBank/DDBJ databases">
        <title>WGS assembly of Panicum virgatum.</title>
        <authorList>
            <person name="Lovell J.T."/>
            <person name="Jenkins J."/>
            <person name="Shu S."/>
            <person name="Juenger T.E."/>
            <person name="Schmutz J."/>
        </authorList>
    </citation>
    <scope>NUCLEOTIDE SEQUENCE</scope>
    <source>
        <strain evidence="5">AP13</strain>
    </source>
</reference>
<dbReference type="AlphaFoldDB" id="A0A8T0W5I7"/>
<evidence type="ECO:0000313" key="6">
    <source>
        <dbReference type="Proteomes" id="UP000823388"/>
    </source>
</evidence>
<protein>
    <recommendedName>
        <fullName evidence="4">Meg domain-containing protein</fullName>
    </recommendedName>
</protein>
<feature type="domain" description="Meg" evidence="4">
    <location>
        <begin position="3"/>
        <end position="78"/>
    </location>
</feature>
<feature type="chain" id="PRO_5035777289" description="Meg domain-containing protein" evidence="3">
    <location>
        <begin position="26"/>
        <end position="81"/>
    </location>
</feature>
<dbReference type="Pfam" id="PF24153">
    <property type="entry name" value="Meg"/>
    <property type="match status" value="1"/>
</dbReference>
<evidence type="ECO:0000256" key="1">
    <source>
        <dbReference type="ARBA" id="ARBA00010149"/>
    </source>
</evidence>
<comment type="caution">
    <text evidence="5">The sequence shown here is derived from an EMBL/GenBank/DDBJ whole genome shotgun (WGS) entry which is preliminary data.</text>
</comment>